<keyword evidence="2" id="KW-1185">Reference proteome</keyword>
<dbReference type="AlphaFoldDB" id="A0AAN6PKT4"/>
<dbReference type="EMBL" id="MU854336">
    <property type="protein sequence ID" value="KAK4042731.1"/>
    <property type="molecule type" value="Genomic_DNA"/>
</dbReference>
<sequence>MGDTADGQDGDPADSASKLGFEVVDIVPDGDVVLDVTFETSKETLRAARKAAKPRPGQKEAAPVFKPRTRVGYRVELAVLKQNSKYFDNLLSDTRFAEARAIEASFEKLSLKNVKPSEADAAELPVVRIHEDDEATRSAGQDSAFEDLLRILHRKQSTSKAVTMHYLAVLAVLADRFDCIAIVSRYLNALKYKWPATQTRLARDDGPALSRATEETLRQKILVSWLLDQPPKLHAATRELIMYGSRRWSAFLDEDDDDHNAAAWWDLPDDLERELHNRRESILATIASIPRHFLSLYTSRTRQCKLGYDSSASCDSYQLGEMLKFLSSRNLLFLSDFSSPYSPYSPHSSTHSHSHPPPMQDADLDFATTDIGQILATLKQCPSYQIDKNHTNCGLRTRVLPALEHVQAMLAAGAVSISRQAWVKDREGASWFLQNGDGGEGKKATKKVFRFTRGLATDQRLRVEGAMVAERMARGLFTAGEWDWTAEDEEGGRGVEFGRWPAAR</sequence>
<name>A0AAN6PKT4_9PEZI</name>
<gene>
    <name evidence="1" type="ORF">C8A01DRAFT_33122</name>
</gene>
<organism evidence="1 2">
    <name type="scientific">Parachaetomium inaequale</name>
    <dbReference type="NCBI Taxonomy" id="2588326"/>
    <lineage>
        <taxon>Eukaryota</taxon>
        <taxon>Fungi</taxon>
        <taxon>Dikarya</taxon>
        <taxon>Ascomycota</taxon>
        <taxon>Pezizomycotina</taxon>
        <taxon>Sordariomycetes</taxon>
        <taxon>Sordariomycetidae</taxon>
        <taxon>Sordariales</taxon>
        <taxon>Chaetomiaceae</taxon>
        <taxon>Parachaetomium</taxon>
    </lineage>
</organism>
<reference evidence="2" key="1">
    <citation type="journal article" date="2023" name="Mol. Phylogenet. Evol.">
        <title>Genome-scale phylogeny and comparative genomics of the fungal order Sordariales.</title>
        <authorList>
            <person name="Hensen N."/>
            <person name="Bonometti L."/>
            <person name="Westerberg I."/>
            <person name="Brannstrom I.O."/>
            <person name="Guillou S."/>
            <person name="Cros-Aarteil S."/>
            <person name="Calhoun S."/>
            <person name="Haridas S."/>
            <person name="Kuo A."/>
            <person name="Mondo S."/>
            <person name="Pangilinan J."/>
            <person name="Riley R."/>
            <person name="LaButti K."/>
            <person name="Andreopoulos B."/>
            <person name="Lipzen A."/>
            <person name="Chen C."/>
            <person name="Yan M."/>
            <person name="Daum C."/>
            <person name="Ng V."/>
            <person name="Clum A."/>
            <person name="Steindorff A."/>
            <person name="Ohm R.A."/>
            <person name="Martin F."/>
            <person name="Silar P."/>
            <person name="Natvig D.O."/>
            <person name="Lalanne C."/>
            <person name="Gautier V."/>
            <person name="Ament-Velasquez S.L."/>
            <person name="Kruys A."/>
            <person name="Hutchinson M.I."/>
            <person name="Powell A.J."/>
            <person name="Barry K."/>
            <person name="Miller A.N."/>
            <person name="Grigoriev I.V."/>
            <person name="Debuchy R."/>
            <person name="Gladieux P."/>
            <person name="Hiltunen Thoren M."/>
            <person name="Johannesson H."/>
        </authorList>
    </citation>
    <scope>NUCLEOTIDE SEQUENCE [LARGE SCALE GENOMIC DNA]</scope>
    <source>
        <strain evidence="2">CBS 284.82</strain>
    </source>
</reference>
<evidence type="ECO:0000313" key="1">
    <source>
        <dbReference type="EMBL" id="KAK4042731.1"/>
    </source>
</evidence>
<accession>A0AAN6PKT4</accession>
<dbReference type="Proteomes" id="UP001303115">
    <property type="component" value="Unassembled WGS sequence"/>
</dbReference>
<proteinExistence type="predicted"/>
<protein>
    <submittedName>
        <fullName evidence="1">Uncharacterized protein</fullName>
    </submittedName>
</protein>
<evidence type="ECO:0000313" key="2">
    <source>
        <dbReference type="Proteomes" id="UP001303115"/>
    </source>
</evidence>
<comment type="caution">
    <text evidence="1">The sequence shown here is derived from an EMBL/GenBank/DDBJ whole genome shotgun (WGS) entry which is preliminary data.</text>
</comment>